<name>A0A140GR60_CLOPF</name>
<dbReference type="PATRIC" id="fig|1502.177.peg.3309"/>
<proteinExistence type="predicted"/>
<geneLocation type="plasmid" evidence="2 3">
    <name>pJFP838A</name>
</geneLocation>
<feature type="transmembrane region" description="Helical" evidence="1">
    <location>
        <begin position="20"/>
        <end position="40"/>
    </location>
</feature>
<keyword evidence="1" id="KW-0472">Membrane</keyword>
<evidence type="ECO:0000313" key="3">
    <source>
        <dbReference type="Proteomes" id="UP000070260"/>
    </source>
</evidence>
<reference evidence="2 3" key="1">
    <citation type="journal article" date="2016" name="PLoS ONE">
        <title>Plasmid Characterization and Chromosome Analysis of Two netF+ Clostridium perfringens Isolates Associated with Foal and Canine Necrotizing Enteritis.</title>
        <authorList>
            <person name="Mehdizadeh Gohari I."/>
            <person name="Kropinski A.M."/>
            <person name="Weese S.J."/>
            <person name="Parreira V.R."/>
            <person name="Whitehead A.E."/>
            <person name="Boerlin P."/>
            <person name="Prescott J.F."/>
        </authorList>
    </citation>
    <scope>NUCLEOTIDE SEQUENCE [LARGE SCALE GENOMIC DNA]</scope>
    <source>
        <strain evidence="2 3">JP838</strain>
        <plasmid evidence="3">Plasmid pJFP838A</plasmid>
    </source>
</reference>
<evidence type="ECO:0000313" key="2">
    <source>
        <dbReference type="EMBL" id="AMN31019.1"/>
    </source>
</evidence>
<dbReference type="AlphaFoldDB" id="A0A140GR60"/>
<keyword evidence="1" id="KW-0812">Transmembrane</keyword>
<dbReference type="EMBL" id="CP013615">
    <property type="protein sequence ID" value="AMN31019.1"/>
    <property type="molecule type" value="Genomic_DNA"/>
</dbReference>
<gene>
    <name evidence="2" type="ORF">JFP838_pA0103</name>
</gene>
<organism evidence="2 3">
    <name type="scientific">Clostridium perfringens</name>
    <dbReference type="NCBI Taxonomy" id="1502"/>
    <lineage>
        <taxon>Bacteria</taxon>
        <taxon>Bacillati</taxon>
        <taxon>Bacillota</taxon>
        <taxon>Clostridia</taxon>
        <taxon>Eubacteriales</taxon>
        <taxon>Clostridiaceae</taxon>
        <taxon>Clostridium</taxon>
    </lineage>
</organism>
<keyword evidence="2" id="KW-0614">Plasmid</keyword>
<protein>
    <recommendedName>
        <fullName evidence="4">Type II secretion system protein</fullName>
    </recommendedName>
</protein>
<dbReference type="Proteomes" id="UP000070260">
    <property type="component" value="Plasmid pJFP838A"/>
</dbReference>
<evidence type="ECO:0000256" key="1">
    <source>
        <dbReference type="SAM" id="Phobius"/>
    </source>
</evidence>
<keyword evidence="1" id="KW-1133">Transmembrane helix</keyword>
<dbReference type="RefSeq" id="WP_061429627.1">
    <property type="nucleotide sequence ID" value="NZ_CATNZX010000001.1"/>
</dbReference>
<evidence type="ECO:0008006" key="4">
    <source>
        <dbReference type="Google" id="ProtNLM"/>
    </source>
</evidence>
<accession>A0A140GR60</accession>
<sequence>MKKNILKILNNSKGFFSIEAIMSASMVLVILIFILGLSAYQIPKMQLQNNIQTLVQKAKVQGGLTNKNSGIGEHNDVDNFLNTLKSEGFNPDGVKMSLKTKKTHADAIGVSPVGSQNGFYISKDTLDLMILEVSVEPKINKIMGHKMSPYYFTSTFLSERS</sequence>